<dbReference type="GO" id="GO:0004493">
    <property type="term" value="F:methylmalonyl-CoA epimerase activity"/>
    <property type="evidence" value="ECO:0007669"/>
    <property type="project" value="TreeGrafter"/>
</dbReference>
<dbReference type="GO" id="GO:0046491">
    <property type="term" value="P:L-methylmalonyl-CoA metabolic process"/>
    <property type="evidence" value="ECO:0007669"/>
    <property type="project" value="TreeGrafter"/>
</dbReference>
<keyword evidence="4" id="KW-0223">Dioxygenase</keyword>
<organism evidence="4 5">
    <name type="scientific">Rhodococcus rhodochrous J45</name>
    <dbReference type="NCBI Taxonomy" id="935266"/>
    <lineage>
        <taxon>Bacteria</taxon>
        <taxon>Bacillati</taxon>
        <taxon>Actinomycetota</taxon>
        <taxon>Actinomycetes</taxon>
        <taxon>Mycobacteriales</taxon>
        <taxon>Nocardiaceae</taxon>
        <taxon>Rhodococcus</taxon>
    </lineage>
</organism>
<keyword evidence="4" id="KW-0456">Lyase</keyword>
<proteinExistence type="predicted"/>
<feature type="region of interest" description="Disordered" evidence="2">
    <location>
        <begin position="152"/>
        <end position="180"/>
    </location>
</feature>
<dbReference type="InterPro" id="IPR029068">
    <property type="entry name" value="Glyas_Bleomycin-R_OHBP_Dase"/>
</dbReference>
<dbReference type="SUPFAM" id="SSF54593">
    <property type="entry name" value="Glyoxalase/Bleomycin resistance protein/Dihydroxybiphenyl dioxygenase"/>
    <property type="match status" value="1"/>
</dbReference>
<dbReference type="PANTHER" id="PTHR43048:SF6">
    <property type="entry name" value="BLR8189 PROTEIN"/>
    <property type="match status" value="1"/>
</dbReference>
<dbReference type="EMBL" id="VLJT01000036">
    <property type="protein sequence ID" value="TWH14825.1"/>
    <property type="molecule type" value="Genomic_DNA"/>
</dbReference>
<dbReference type="PROSITE" id="PS51819">
    <property type="entry name" value="VOC"/>
    <property type="match status" value="1"/>
</dbReference>
<dbReference type="GO" id="GO:0051213">
    <property type="term" value="F:dioxygenase activity"/>
    <property type="evidence" value="ECO:0007669"/>
    <property type="project" value="UniProtKB-KW"/>
</dbReference>
<dbReference type="AlphaFoldDB" id="A0A562DYN9"/>
<gene>
    <name evidence="4" type="ORF">L618_003700000160</name>
</gene>
<keyword evidence="1" id="KW-0479">Metal-binding</keyword>
<dbReference type="Pfam" id="PF13669">
    <property type="entry name" value="Glyoxalase_4"/>
    <property type="match status" value="1"/>
</dbReference>
<dbReference type="RefSeq" id="WP_145692560.1">
    <property type="nucleotide sequence ID" value="NZ_VLJT01000036.1"/>
</dbReference>
<evidence type="ECO:0000256" key="2">
    <source>
        <dbReference type="SAM" id="MobiDB-lite"/>
    </source>
</evidence>
<sequence length="180" mass="19701">MTVRAIEHIGITVPDLEQATTFFSDAFDAEKIYDMIDAPLAGPDIETGLGVPPGTRIEAIRMLRLGNGPNLELFVYSGTQQRNPVLPNDFGIQHFCVYVDDIDAVAARLEKAGGTLLSAPGDLPGGDAGPGNRYLYARTPWGSTVELVTYPSPQAYEDRTERRRWRPAVTDPADLSRQEP</sequence>
<evidence type="ECO:0000313" key="4">
    <source>
        <dbReference type="EMBL" id="TWH14825.1"/>
    </source>
</evidence>
<dbReference type="GO" id="GO:0046872">
    <property type="term" value="F:metal ion binding"/>
    <property type="evidence" value="ECO:0007669"/>
    <property type="project" value="UniProtKB-KW"/>
</dbReference>
<evidence type="ECO:0000259" key="3">
    <source>
        <dbReference type="PROSITE" id="PS51819"/>
    </source>
</evidence>
<dbReference type="Proteomes" id="UP000317573">
    <property type="component" value="Unassembled WGS sequence"/>
</dbReference>
<comment type="caution">
    <text evidence="4">The sequence shown here is derived from an EMBL/GenBank/DDBJ whole genome shotgun (WGS) entry which is preliminary data.</text>
</comment>
<dbReference type="CDD" id="cd16361">
    <property type="entry name" value="VOC_ShValD_like"/>
    <property type="match status" value="1"/>
</dbReference>
<protein>
    <submittedName>
        <fullName evidence="4">Catechol 2,3-dioxygenase-like lactoylglutathione lyase family enzyme</fullName>
    </submittedName>
</protein>
<dbReference type="Gene3D" id="3.10.180.10">
    <property type="entry name" value="2,3-Dihydroxybiphenyl 1,2-Dioxygenase, domain 1"/>
    <property type="match status" value="1"/>
</dbReference>
<reference evidence="4 5" key="1">
    <citation type="submission" date="2019-07" db="EMBL/GenBank/DDBJ databases">
        <title>Genome sequencing of lignin-degrading bacterial isolates.</title>
        <authorList>
            <person name="Gladden J."/>
        </authorList>
    </citation>
    <scope>NUCLEOTIDE SEQUENCE [LARGE SCALE GENOMIC DNA]</scope>
    <source>
        <strain evidence="4 5">J45</strain>
    </source>
</reference>
<dbReference type="PANTHER" id="PTHR43048">
    <property type="entry name" value="METHYLMALONYL-COA EPIMERASE"/>
    <property type="match status" value="1"/>
</dbReference>
<keyword evidence="4" id="KW-0560">Oxidoreductase</keyword>
<evidence type="ECO:0000256" key="1">
    <source>
        <dbReference type="ARBA" id="ARBA00022723"/>
    </source>
</evidence>
<dbReference type="InterPro" id="IPR051785">
    <property type="entry name" value="MMCE/EMCE_epimerase"/>
</dbReference>
<accession>A0A562DYN9</accession>
<name>A0A562DYN9_RHORH</name>
<dbReference type="InterPro" id="IPR037523">
    <property type="entry name" value="VOC_core"/>
</dbReference>
<dbReference type="GO" id="GO:0016829">
    <property type="term" value="F:lyase activity"/>
    <property type="evidence" value="ECO:0007669"/>
    <property type="project" value="UniProtKB-KW"/>
</dbReference>
<feature type="domain" description="VOC" evidence="3">
    <location>
        <begin position="5"/>
        <end position="150"/>
    </location>
</feature>
<evidence type="ECO:0000313" key="5">
    <source>
        <dbReference type="Proteomes" id="UP000317573"/>
    </source>
</evidence>